<dbReference type="Proteomes" id="UP001070238">
    <property type="component" value="Unassembled WGS sequence"/>
</dbReference>
<proteinExistence type="inferred from homology"/>
<keyword evidence="9" id="KW-1185">Reference proteome</keyword>
<gene>
    <name evidence="7" type="ORF">JIM95_01270</name>
    <name evidence="8" type="ORF">OS123_09130</name>
</gene>
<dbReference type="InterPro" id="IPR051313">
    <property type="entry name" value="Bact_iron-sidero_bind"/>
</dbReference>
<comment type="caution">
    <text evidence="8">The sequence shown here is derived from an EMBL/GenBank/DDBJ whole genome shotgun (WGS) entry which is preliminary data.</text>
</comment>
<dbReference type="AlphaFoldDB" id="A0A9Q4CD74"/>
<accession>A0A9Q4CD74</accession>
<evidence type="ECO:0000256" key="1">
    <source>
        <dbReference type="ARBA" id="ARBA00004196"/>
    </source>
</evidence>
<evidence type="ECO:0000259" key="6">
    <source>
        <dbReference type="PROSITE" id="PS50983"/>
    </source>
</evidence>
<name>A0A9Q4CD74_9CORY</name>
<evidence type="ECO:0000313" key="9">
    <source>
        <dbReference type="Proteomes" id="UP000650005"/>
    </source>
</evidence>
<evidence type="ECO:0000256" key="3">
    <source>
        <dbReference type="ARBA" id="ARBA00022448"/>
    </source>
</evidence>
<dbReference type="GO" id="GO:1901678">
    <property type="term" value="P:iron coordination entity transport"/>
    <property type="evidence" value="ECO:0007669"/>
    <property type="project" value="UniProtKB-ARBA"/>
</dbReference>
<evidence type="ECO:0000313" key="8">
    <source>
        <dbReference type="EMBL" id="MCX7538695.1"/>
    </source>
</evidence>
<evidence type="ECO:0000256" key="4">
    <source>
        <dbReference type="ARBA" id="ARBA00022729"/>
    </source>
</evidence>
<feature type="compositionally biased region" description="Polar residues" evidence="5">
    <location>
        <begin position="36"/>
        <end position="47"/>
    </location>
</feature>
<feature type="domain" description="Fe/B12 periplasmic-binding" evidence="6">
    <location>
        <begin position="71"/>
        <end position="340"/>
    </location>
</feature>
<dbReference type="RefSeq" id="WP_200256189.1">
    <property type="nucleotide sequence ID" value="NZ_JAENIP020000004.1"/>
</dbReference>
<dbReference type="EMBL" id="JAPMKX010000004">
    <property type="protein sequence ID" value="MCX7538695.1"/>
    <property type="molecule type" value="Genomic_DNA"/>
</dbReference>
<dbReference type="Gene3D" id="3.40.50.1980">
    <property type="entry name" value="Nitrogenase molybdenum iron protein domain"/>
    <property type="match status" value="2"/>
</dbReference>
<dbReference type="PROSITE" id="PS51257">
    <property type="entry name" value="PROKAR_LIPOPROTEIN"/>
    <property type="match status" value="1"/>
</dbReference>
<reference evidence="7" key="1">
    <citation type="submission" date="2021-01" db="EMBL/GenBank/DDBJ databases">
        <title>Characterization of Corynebacterium spp. from penguins.</title>
        <authorList>
            <person name="Svec P."/>
        </authorList>
    </citation>
    <scope>NUCLEOTIDE SEQUENCE</scope>
    <source>
        <strain evidence="7">CCM 8835</strain>
    </source>
</reference>
<organism evidence="8 10">
    <name type="scientific">Corynebacterium antarcticum</name>
    <dbReference type="NCBI Taxonomy" id="2800405"/>
    <lineage>
        <taxon>Bacteria</taxon>
        <taxon>Bacillati</taxon>
        <taxon>Actinomycetota</taxon>
        <taxon>Actinomycetes</taxon>
        <taxon>Mycobacteriales</taxon>
        <taxon>Corynebacteriaceae</taxon>
        <taxon>Corynebacterium</taxon>
    </lineage>
</organism>
<evidence type="ECO:0000313" key="7">
    <source>
        <dbReference type="EMBL" id="MBK1843208.1"/>
    </source>
</evidence>
<evidence type="ECO:0000313" key="10">
    <source>
        <dbReference type="Proteomes" id="UP001070238"/>
    </source>
</evidence>
<dbReference type="PROSITE" id="PS50983">
    <property type="entry name" value="FE_B12_PBP"/>
    <property type="match status" value="1"/>
</dbReference>
<comment type="subcellular location">
    <subcellularLocation>
        <location evidence="1">Cell envelope</location>
    </subcellularLocation>
</comment>
<protein>
    <submittedName>
        <fullName evidence="8">Iron-siderophore ABC transporter substrate-binding protein</fullName>
    </submittedName>
</protein>
<dbReference type="InterPro" id="IPR002491">
    <property type="entry name" value="ABC_transptr_periplasmic_BD"/>
</dbReference>
<evidence type="ECO:0000256" key="5">
    <source>
        <dbReference type="SAM" id="MobiDB-lite"/>
    </source>
</evidence>
<dbReference type="Pfam" id="PF01497">
    <property type="entry name" value="Peripla_BP_2"/>
    <property type="match status" value="1"/>
</dbReference>
<dbReference type="CDD" id="cd01146">
    <property type="entry name" value="FhuD"/>
    <property type="match status" value="1"/>
</dbReference>
<dbReference type="PANTHER" id="PTHR30532">
    <property type="entry name" value="IRON III DICITRATE-BINDING PERIPLASMIC PROTEIN"/>
    <property type="match status" value="1"/>
</dbReference>
<dbReference type="SUPFAM" id="SSF53807">
    <property type="entry name" value="Helical backbone' metal receptor"/>
    <property type="match status" value="1"/>
</dbReference>
<reference evidence="8" key="2">
    <citation type="submission" date="2022-11" db="EMBL/GenBank/DDBJ databases">
        <title>Corynebacterium sp. isolated from Penguins.</title>
        <authorList>
            <person name="Sedlar K."/>
            <person name="Svec P."/>
        </authorList>
    </citation>
    <scope>NUCLEOTIDE SEQUENCE</scope>
    <source>
        <strain evidence="8">P5875</strain>
    </source>
</reference>
<feature type="region of interest" description="Disordered" evidence="5">
    <location>
        <begin position="23"/>
        <end position="47"/>
    </location>
</feature>
<keyword evidence="3" id="KW-0813">Transport</keyword>
<keyword evidence="4" id="KW-0732">Signal</keyword>
<dbReference type="GO" id="GO:0030288">
    <property type="term" value="C:outer membrane-bounded periplasmic space"/>
    <property type="evidence" value="ECO:0007669"/>
    <property type="project" value="TreeGrafter"/>
</dbReference>
<comment type="similarity">
    <text evidence="2">Belongs to the bacterial solute-binding protein 8 family.</text>
</comment>
<evidence type="ECO:0000256" key="2">
    <source>
        <dbReference type="ARBA" id="ARBA00008814"/>
    </source>
</evidence>
<dbReference type="Proteomes" id="UP000650005">
    <property type="component" value="Unassembled WGS sequence"/>
</dbReference>
<dbReference type="EMBL" id="JAENIP010000007">
    <property type="protein sequence ID" value="MBK1843208.1"/>
    <property type="molecule type" value="Genomic_DNA"/>
</dbReference>
<sequence>MKNPVQATLAVALTVSLLAGCSTDSGEEATGPEAGNATTAASDTGSEAQTAFPVTIEHFRGTTTLEKKPERVVVLDNSYLENVIALGDDSVVGYASFNGSGIPPYVTEEQKKLVADAVDVGDVKEPSLEMVAALQPDLILSSDYRSKDFYDQLSEIAPTVYSEKAGTTWRENLILTGKALGMEERAHEVLDGIVDRAHAIGEDIEAKEGRPTVSIVRLAPNMRMFRDTSFPGSLIADVGLPRPENQIAPKDAPEEIFTDCSAETVGDIDADLILYMAPEEDSDRYPAWKEEVAPVMEGSLWANLRGEKKPVWDRVWYMNVSPLAAPLLLDDVAEMFDVDNHRDDN</sequence>
<dbReference type="PANTHER" id="PTHR30532:SF1">
    <property type="entry name" value="IRON(3+)-HYDROXAMATE-BINDING PROTEIN FHUD"/>
    <property type="match status" value="1"/>
</dbReference>